<dbReference type="HAMAP" id="MF_00244">
    <property type="entry name" value="NaMN_adenylyltr"/>
    <property type="match status" value="1"/>
</dbReference>
<dbReference type="EC" id="2.7.7.18" evidence="11"/>
<sequence length="211" mass="23373">MSTGFPIAFAGQRIGLLGGSFDPAHDGHAHITETALRRFCLDRIWWLVSPGNPLKPHGPAPLVQRIEMARRVMGHPSVEITDLEARLHTRLTADTIAALQARYRGVRFVWLMGSDNLAQFDQWNRWKEIAARVPIGVLARPGTHQSARTARATRILGPAARLPESRAQLLPFCRPPAWVLINMPMSQLSSTAIRSGHAGQSEARQTEGKTR</sequence>
<gene>
    <name evidence="11" type="primary">nadD</name>
    <name evidence="14" type="ORF">SAMN04489859_102345</name>
</gene>
<comment type="catalytic activity">
    <reaction evidence="10 11">
        <text>nicotinate beta-D-ribonucleotide + ATP + H(+) = deamido-NAD(+) + diphosphate</text>
        <dbReference type="Rhea" id="RHEA:22860"/>
        <dbReference type="ChEBI" id="CHEBI:15378"/>
        <dbReference type="ChEBI" id="CHEBI:30616"/>
        <dbReference type="ChEBI" id="CHEBI:33019"/>
        <dbReference type="ChEBI" id="CHEBI:57502"/>
        <dbReference type="ChEBI" id="CHEBI:58437"/>
        <dbReference type="EC" id="2.7.7.18"/>
    </reaction>
</comment>
<dbReference type="UniPathway" id="UPA00253">
    <property type="reaction ID" value="UER00332"/>
</dbReference>
<dbReference type="NCBIfam" id="TIGR00482">
    <property type="entry name" value="nicotinate (nicotinamide) nucleotide adenylyltransferase"/>
    <property type="match status" value="1"/>
</dbReference>
<dbReference type="InterPro" id="IPR005248">
    <property type="entry name" value="NadD/NMNAT"/>
</dbReference>
<dbReference type="Pfam" id="PF01467">
    <property type="entry name" value="CTP_transf_like"/>
    <property type="match status" value="1"/>
</dbReference>
<comment type="pathway">
    <text evidence="2 11">Cofactor biosynthesis; NAD(+) biosynthesis; deamido-NAD(+) from nicotinate D-ribonucleotide: step 1/1.</text>
</comment>
<evidence type="ECO:0000256" key="2">
    <source>
        <dbReference type="ARBA" id="ARBA00005019"/>
    </source>
</evidence>
<proteinExistence type="inferred from homology"/>
<evidence type="ECO:0000313" key="15">
    <source>
        <dbReference type="Proteomes" id="UP000199054"/>
    </source>
</evidence>
<dbReference type="PANTHER" id="PTHR39321:SF3">
    <property type="entry name" value="PHOSPHOPANTETHEINE ADENYLYLTRANSFERASE"/>
    <property type="match status" value="1"/>
</dbReference>
<dbReference type="PANTHER" id="PTHR39321">
    <property type="entry name" value="NICOTINATE-NUCLEOTIDE ADENYLYLTRANSFERASE-RELATED"/>
    <property type="match status" value="1"/>
</dbReference>
<keyword evidence="5 11" id="KW-0808">Transferase</keyword>
<keyword evidence="4 11" id="KW-0662">Pyridine nucleotide biosynthesis</keyword>
<dbReference type="Gene3D" id="3.40.50.620">
    <property type="entry name" value="HUPs"/>
    <property type="match status" value="1"/>
</dbReference>
<dbReference type="SUPFAM" id="SSF52374">
    <property type="entry name" value="Nucleotidylyl transferase"/>
    <property type="match status" value="1"/>
</dbReference>
<evidence type="ECO:0000256" key="12">
    <source>
        <dbReference type="SAM" id="MobiDB-lite"/>
    </source>
</evidence>
<evidence type="ECO:0000256" key="3">
    <source>
        <dbReference type="ARBA" id="ARBA00009014"/>
    </source>
</evidence>
<evidence type="ECO:0000256" key="5">
    <source>
        <dbReference type="ARBA" id="ARBA00022679"/>
    </source>
</evidence>
<dbReference type="OrthoDB" id="5295945at2"/>
<reference evidence="14 15" key="1">
    <citation type="submission" date="2016-10" db="EMBL/GenBank/DDBJ databases">
        <authorList>
            <person name="de Groot N.N."/>
        </authorList>
    </citation>
    <scope>NUCLEOTIDE SEQUENCE [LARGE SCALE GENOMIC DNA]</scope>
    <source>
        <strain evidence="14 15">DSM 8512</strain>
    </source>
</reference>
<dbReference type="STRING" id="34002.SAMN04489859_102345"/>
<evidence type="ECO:0000256" key="11">
    <source>
        <dbReference type="HAMAP-Rule" id="MF_00244"/>
    </source>
</evidence>
<dbReference type="AlphaFoldDB" id="A0A1H8KNP4"/>
<dbReference type="GO" id="GO:0009435">
    <property type="term" value="P:NAD+ biosynthetic process"/>
    <property type="evidence" value="ECO:0007669"/>
    <property type="project" value="UniProtKB-UniRule"/>
</dbReference>
<keyword evidence="8 11" id="KW-0067">ATP-binding</keyword>
<evidence type="ECO:0000256" key="1">
    <source>
        <dbReference type="ARBA" id="ARBA00002324"/>
    </source>
</evidence>
<dbReference type="CDD" id="cd02165">
    <property type="entry name" value="NMNAT"/>
    <property type="match status" value="1"/>
</dbReference>
<keyword evidence="6 11" id="KW-0548">Nucleotidyltransferase</keyword>
<dbReference type="NCBIfam" id="NF000845">
    <property type="entry name" value="PRK00071.2-4"/>
    <property type="match status" value="1"/>
</dbReference>
<organism evidence="14 15">
    <name type="scientific">Paracoccus alcaliphilus</name>
    <dbReference type="NCBI Taxonomy" id="34002"/>
    <lineage>
        <taxon>Bacteria</taxon>
        <taxon>Pseudomonadati</taxon>
        <taxon>Pseudomonadota</taxon>
        <taxon>Alphaproteobacteria</taxon>
        <taxon>Rhodobacterales</taxon>
        <taxon>Paracoccaceae</taxon>
        <taxon>Paracoccus</taxon>
    </lineage>
</organism>
<feature type="domain" description="Cytidyltransferase-like" evidence="13">
    <location>
        <begin position="16"/>
        <end position="195"/>
    </location>
</feature>
<evidence type="ECO:0000256" key="10">
    <source>
        <dbReference type="ARBA" id="ARBA00048721"/>
    </source>
</evidence>
<evidence type="ECO:0000256" key="7">
    <source>
        <dbReference type="ARBA" id="ARBA00022741"/>
    </source>
</evidence>
<feature type="region of interest" description="Disordered" evidence="12">
    <location>
        <begin position="191"/>
        <end position="211"/>
    </location>
</feature>
<dbReference type="GO" id="GO:0004515">
    <property type="term" value="F:nicotinate-nucleotide adenylyltransferase activity"/>
    <property type="evidence" value="ECO:0007669"/>
    <property type="project" value="UniProtKB-UniRule"/>
</dbReference>
<comment type="similarity">
    <text evidence="3 11">Belongs to the NadD family.</text>
</comment>
<evidence type="ECO:0000256" key="6">
    <source>
        <dbReference type="ARBA" id="ARBA00022695"/>
    </source>
</evidence>
<evidence type="ECO:0000259" key="13">
    <source>
        <dbReference type="Pfam" id="PF01467"/>
    </source>
</evidence>
<evidence type="ECO:0000256" key="9">
    <source>
        <dbReference type="ARBA" id="ARBA00023027"/>
    </source>
</evidence>
<dbReference type="InterPro" id="IPR004821">
    <property type="entry name" value="Cyt_trans-like"/>
</dbReference>
<evidence type="ECO:0000256" key="8">
    <source>
        <dbReference type="ARBA" id="ARBA00022840"/>
    </source>
</evidence>
<keyword evidence="9 11" id="KW-0520">NAD</keyword>
<dbReference type="InterPro" id="IPR014729">
    <property type="entry name" value="Rossmann-like_a/b/a_fold"/>
</dbReference>
<keyword evidence="7 11" id="KW-0547">Nucleotide-binding</keyword>
<evidence type="ECO:0000256" key="4">
    <source>
        <dbReference type="ARBA" id="ARBA00022642"/>
    </source>
</evidence>
<accession>A0A1H8KNP4</accession>
<protein>
    <recommendedName>
        <fullName evidence="11">Probable nicotinate-nucleotide adenylyltransferase</fullName>
        <ecNumber evidence="11">2.7.7.18</ecNumber>
    </recommendedName>
    <alternativeName>
        <fullName evidence="11">Deamido-NAD(+) diphosphorylase</fullName>
    </alternativeName>
    <alternativeName>
        <fullName evidence="11">Deamido-NAD(+) pyrophosphorylase</fullName>
    </alternativeName>
    <alternativeName>
        <fullName evidence="11">Nicotinate mononucleotide adenylyltransferase</fullName>
        <shortName evidence="11">NaMN adenylyltransferase</shortName>
    </alternativeName>
</protein>
<comment type="function">
    <text evidence="1 11">Catalyzes the reversible adenylation of nicotinate mononucleotide (NaMN) to nicotinic acid adenine dinucleotide (NaAD).</text>
</comment>
<dbReference type="EMBL" id="FODE01000023">
    <property type="protein sequence ID" value="SEN94505.1"/>
    <property type="molecule type" value="Genomic_DNA"/>
</dbReference>
<keyword evidence="15" id="KW-1185">Reference proteome</keyword>
<dbReference type="Proteomes" id="UP000199054">
    <property type="component" value="Unassembled WGS sequence"/>
</dbReference>
<dbReference type="RefSeq" id="WP_090614095.1">
    <property type="nucleotide sequence ID" value="NZ_CP067124.1"/>
</dbReference>
<dbReference type="NCBIfam" id="NF000843">
    <property type="entry name" value="PRK00071.2-2"/>
    <property type="match status" value="1"/>
</dbReference>
<dbReference type="GO" id="GO:0005524">
    <property type="term" value="F:ATP binding"/>
    <property type="evidence" value="ECO:0007669"/>
    <property type="project" value="UniProtKB-KW"/>
</dbReference>
<evidence type="ECO:0000313" key="14">
    <source>
        <dbReference type="EMBL" id="SEN94505.1"/>
    </source>
</evidence>
<name>A0A1H8KNP4_9RHOB</name>